<dbReference type="EMBL" id="GDHC01005677">
    <property type="protein sequence ID" value="JAQ12952.1"/>
    <property type="molecule type" value="Transcribed_RNA"/>
</dbReference>
<evidence type="ECO:0000256" key="2">
    <source>
        <dbReference type="SAM" id="SignalP"/>
    </source>
</evidence>
<dbReference type="EMBL" id="GBHO01013202">
    <property type="protein sequence ID" value="JAG30402.1"/>
    <property type="molecule type" value="Transcribed_RNA"/>
</dbReference>
<keyword evidence="2" id="KW-0732">Signal</keyword>
<dbReference type="EMBL" id="GDHC01021819">
    <property type="protein sequence ID" value="JAP96809.1"/>
    <property type="molecule type" value="Transcribed_RNA"/>
</dbReference>
<sequence length="130" mass="14378">MKVVFVLALLVALSQEQFVEQTPVSLLTKLEGQIKEISDILAKVPPPCNKEDLEVLKKDAESALPDLKEEKESGWTEIGGCSRKKCFDVLTKGIEISDKMTKELAHPEGNKIETVETKHEVPITTSTKTS</sequence>
<gene>
    <name evidence="3" type="primary">MACROD2_3</name>
    <name evidence="4" type="synonym">MACROD2_0</name>
    <name evidence="5" type="synonym">MACROD2_1</name>
    <name evidence="6" type="synonym">MACROD2_2</name>
    <name evidence="4" type="ORF">CM83_27509</name>
    <name evidence="5" type="ORF">CM83_27511</name>
    <name evidence="6" type="ORF">CM83_27513</name>
    <name evidence="3" type="ORF">CM83_27515</name>
    <name evidence="8" type="ORF">g.71089</name>
    <name evidence="9" type="ORF">g.71095</name>
</gene>
<organism evidence="3">
    <name type="scientific">Lygus hesperus</name>
    <name type="common">Western plant bug</name>
    <dbReference type="NCBI Taxonomy" id="30085"/>
    <lineage>
        <taxon>Eukaryota</taxon>
        <taxon>Metazoa</taxon>
        <taxon>Ecdysozoa</taxon>
        <taxon>Arthropoda</taxon>
        <taxon>Hexapoda</taxon>
        <taxon>Insecta</taxon>
        <taxon>Pterygota</taxon>
        <taxon>Neoptera</taxon>
        <taxon>Paraneoptera</taxon>
        <taxon>Hemiptera</taxon>
        <taxon>Heteroptera</taxon>
        <taxon>Panheteroptera</taxon>
        <taxon>Cimicomorpha</taxon>
        <taxon>Miridae</taxon>
        <taxon>Mirini</taxon>
        <taxon>Lygus</taxon>
    </lineage>
</organism>
<reference evidence="3" key="2">
    <citation type="submission" date="2014-07" db="EMBL/GenBank/DDBJ databases">
        <authorList>
            <person name="Hull J."/>
        </authorList>
    </citation>
    <scope>NUCLEOTIDE SEQUENCE</scope>
</reference>
<protein>
    <submittedName>
        <fullName evidence="3">MACRO domain-containing protein 2</fullName>
    </submittedName>
</protein>
<reference evidence="8" key="4">
    <citation type="journal article" date="2016" name="Gigascience">
        <title>De novo construction of an expanded transcriptome assembly for the western tarnished plant bug, Lygus hesperus.</title>
        <authorList>
            <person name="Tassone E.E."/>
            <person name="Geib S.M."/>
            <person name="Hall B."/>
            <person name="Fabrick J.A."/>
            <person name="Brent C.S."/>
            <person name="Hull J.J."/>
        </authorList>
    </citation>
    <scope>NUCLEOTIDE SEQUENCE</scope>
</reference>
<feature type="region of interest" description="Disordered" evidence="1">
    <location>
        <begin position="105"/>
        <end position="130"/>
    </location>
</feature>
<evidence type="ECO:0000313" key="4">
    <source>
        <dbReference type="EMBL" id="JAG30402.1"/>
    </source>
</evidence>
<dbReference type="EMBL" id="GBRD01014596">
    <property type="protein sequence ID" value="JAG51230.1"/>
    <property type="molecule type" value="Transcribed_RNA"/>
</dbReference>
<evidence type="ECO:0000256" key="1">
    <source>
        <dbReference type="SAM" id="MobiDB-lite"/>
    </source>
</evidence>
<accession>A0A0A9YFI3</accession>
<dbReference type="EMBL" id="GBHO01013201">
    <property type="protein sequence ID" value="JAG30403.1"/>
    <property type="molecule type" value="Transcribed_RNA"/>
</dbReference>
<feature type="signal peptide" evidence="2">
    <location>
        <begin position="1"/>
        <end position="21"/>
    </location>
</feature>
<name>A0A0A9YFI3_LYGHE</name>
<evidence type="ECO:0000313" key="6">
    <source>
        <dbReference type="EMBL" id="JAG30404.1"/>
    </source>
</evidence>
<reference evidence="7" key="3">
    <citation type="submission" date="2014-09" db="EMBL/GenBank/DDBJ databases">
        <authorList>
            <person name="Magalhaes I.L.F."/>
            <person name="Oliveira U."/>
            <person name="Santos F.R."/>
            <person name="Vidigal T.H.D.A."/>
            <person name="Brescovit A.D."/>
            <person name="Santos A.J."/>
        </authorList>
    </citation>
    <scope>NUCLEOTIDE SEQUENCE</scope>
</reference>
<evidence type="ECO:0000313" key="5">
    <source>
        <dbReference type="EMBL" id="JAG30403.1"/>
    </source>
</evidence>
<dbReference type="AlphaFoldDB" id="A0A0A9YFI3"/>
<evidence type="ECO:0000313" key="9">
    <source>
        <dbReference type="EMBL" id="JAQ12952.1"/>
    </source>
</evidence>
<proteinExistence type="predicted"/>
<dbReference type="EMBL" id="GBHO01013203">
    <property type="protein sequence ID" value="JAG30401.1"/>
    <property type="molecule type" value="Transcribed_RNA"/>
</dbReference>
<feature type="compositionally biased region" description="Basic and acidic residues" evidence="1">
    <location>
        <begin position="105"/>
        <end position="121"/>
    </location>
</feature>
<feature type="chain" id="PRO_5015033977" evidence="2">
    <location>
        <begin position="22"/>
        <end position="130"/>
    </location>
</feature>
<reference evidence="3" key="1">
    <citation type="journal article" date="2014" name="PLoS ONE">
        <title>Transcriptome-Based Identification of ABC Transporters in the Western Tarnished Plant Bug Lygus hesperus.</title>
        <authorList>
            <person name="Hull J.J."/>
            <person name="Chaney K."/>
            <person name="Geib S.M."/>
            <person name="Fabrick J.A."/>
            <person name="Brent C.S."/>
            <person name="Walsh D."/>
            <person name="Lavine L.C."/>
        </authorList>
    </citation>
    <scope>NUCLEOTIDE SEQUENCE</scope>
</reference>
<dbReference type="EMBL" id="GBHO01013200">
    <property type="protein sequence ID" value="JAG30404.1"/>
    <property type="molecule type" value="Transcribed_RNA"/>
</dbReference>
<evidence type="ECO:0000313" key="3">
    <source>
        <dbReference type="EMBL" id="JAG30401.1"/>
    </source>
</evidence>
<evidence type="ECO:0000313" key="8">
    <source>
        <dbReference type="EMBL" id="JAP96809.1"/>
    </source>
</evidence>
<evidence type="ECO:0000313" key="7">
    <source>
        <dbReference type="EMBL" id="JAG51230.1"/>
    </source>
</evidence>